<evidence type="ECO:0000313" key="2">
    <source>
        <dbReference type="Proteomes" id="UP000796761"/>
    </source>
</evidence>
<dbReference type="EMBL" id="SWJQ01000333">
    <property type="protein sequence ID" value="TRZ16127.1"/>
    <property type="molecule type" value="Genomic_DNA"/>
</dbReference>
<organism evidence="1 2">
    <name type="scientific">Zosterops borbonicus</name>
    <dbReference type="NCBI Taxonomy" id="364589"/>
    <lineage>
        <taxon>Eukaryota</taxon>
        <taxon>Metazoa</taxon>
        <taxon>Chordata</taxon>
        <taxon>Craniata</taxon>
        <taxon>Vertebrata</taxon>
        <taxon>Euteleostomi</taxon>
        <taxon>Archelosauria</taxon>
        <taxon>Archosauria</taxon>
        <taxon>Dinosauria</taxon>
        <taxon>Saurischia</taxon>
        <taxon>Theropoda</taxon>
        <taxon>Coelurosauria</taxon>
        <taxon>Aves</taxon>
        <taxon>Neognathae</taxon>
        <taxon>Neoaves</taxon>
        <taxon>Telluraves</taxon>
        <taxon>Australaves</taxon>
        <taxon>Passeriformes</taxon>
        <taxon>Sylvioidea</taxon>
        <taxon>Zosteropidae</taxon>
        <taxon>Zosterops</taxon>
    </lineage>
</organism>
<comment type="caution">
    <text evidence="1">The sequence shown here is derived from an EMBL/GenBank/DDBJ whole genome shotgun (WGS) entry which is preliminary data.</text>
</comment>
<evidence type="ECO:0000313" key="1">
    <source>
        <dbReference type="EMBL" id="TRZ16127.1"/>
    </source>
</evidence>
<accession>A0A8K1LJH4</accession>
<feature type="non-terminal residue" evidence="1">
    <location>
        <position position="128"/>
    </location>
</feature>
<proteinExistence type="predicted"/>
<reference evidence="1" key="1">
    <citation type="submission" date="2019-04" db="EMBL/GenBank/DDBJ databases">
        <title>Genome assembly of Zosterops borbonicus 15179.</title>
        <authorList>
            <person name="Leroy T."/>
            <person name="Anselmetti Y."/>
            <person name="Tilak M.-K."/>
            <person name="Nabholz B."/>
        </authorList>
    </citation>
    <scope>NUCLEOTIDE SEQUENCE</scope>
    <source>
        <strain evidence="1">HGM_15179</strain>
        <tissue evidence="1">Muscle</tissue>
    </source>
</reference>
<dbReference type="OrthoDB" id="10568723at2759"/>
<name>A0A8K1LJH4_9PASS</name>
<dbReference type="Proteomes" id="UP000796761">
    <property type="component" value="Unassembled WGS sequence"/>
</dbReference>
<protein>
    <submittedName>
        <fullName evidence="1">Uncharacterized protein</fullName>
    </submittedName>
</protein>
<dbReference type="AlphaFoldDB" id="A0A8K1LJH4"/>
<sequence>KNEDNQGAKSSQPGSATALAEEDVVESVLDKWQVPAVTQVKEQHPLGLSMHPCSLVQMEKKVKLKKGTLSCSSLFQHENCWQASLMSESQGKESPVCSLKQLAIHIMVLLGSPPIFFVDSLDSTINSV</sequence>
<keyword evidence="2" id="KW-1185">Reference proteome</keyword>
<gene>
    <name evidence="1" type="ORF">HGM15179_010980</name>
</gene>